<protein>
    <submittedName>
        <fullName evidence="7">Major facilitator superfamily domain-containing protein</fullName>
    </submittedName>
</protein>
<feature type="transmembrane region" description="Helical" evidence="6">
    <location>
        <begin position="311"/>
        <end position="331"/>
    </location>
</feature>
<dbReference type="GeneID" id="70241377"/>
<evidence type="ECO:0000256" key="1">
    <source>
        <dbReference type="ARBA" id="ARBA00004141"/>
    </source>
</evidence>
<dbReference type="PANTHER" id="PTHR43791:SF36">
    <property type="entry name" value="TRANSPORTER, PUTATIVE (AFU_ORTHOLOGUE AFUA_6G08340)-RELATED"/>
    <property type="match status" value="1"/>
</dbReference>
<evidence type="ECO:0000256" key="2">
    <source>
        <dbReference type="ARBA" id="ARBA00022448"/>
    </source>
</evidence>
<dbReference type="Pfam" id="PF07690">
    <property type="entry name" value="MFS_1"/>
    <property type="match status" value="1"/>
</dbReference>
<dbReference type="AlphaFoldDB" id="A0AAD4PX25"/>
<dbReference type="PANTHER" id="PTHR43791">
    <property type="entry name" value="PERMEASE-RELATED"/>
    <property type="match status" value="1"/>
</dbReference>
<keyword evidence="8" id="KW-1185">Reference proteome</keyword>
<feature type="transmembrane region" description="Helical" evidence="6">
    <location>
        <begin position="279"/>
        <end position="299"/>
    </location>
</feature>
<feature type="transmembrane region" description="Helical" evidence="6">
    <location>
        <begin position="202"/>
        <end position="225"/>
    </location>
</feature>
<dbReference type="InterPro" id="IPR036259">
    <property type="entry name" value="MFS_trans_sf"/>
</dbReference>
<feature type="transmembrane region" description="Helical" evidence="6">
    <location>
        <begin position="429"/>
        <end position="452"/>
    </location>
</feature>
<dbReference type="SUPFAM" id="SSF103473">
    <property type="entry name" value="MFS general substrate transporter"/>
    <property type="match status" value="1"/>
</dbReference>
<dbReference type="GO" id="GO:0016020">
    <property type="term" value="C:membrane"/>
    <property type="evidence" value="ECO:0007669"/>
    <property type="project" value="UniProtKB-SubCell"/>
</dbReference>
<accession>A0AAD4PX25</accession>
<dbReference type="Proteomes" id="UP001201262">
    <property type="component" value="Unassembled WGS sequence"/>
</dbReference>
<dbReference type="EMBL" id="JAJTJA010000005">
    <property type="protein sequence ID" value="KAH8698862.1"/>
    <property type="molecule type" value="Genomic_DNA"/>
</dbReference>
<gene>
    <name evidence="7" type="ORF">BGW36DRAFT_294357</name>
</gene>
<feature type="transmembrane region" description="Helical" evidence="6">
    <location>
        <begin position="170"/>
        <end position="190"/>
    </location>
</feature>
<keyword evidence="5 6" id="KW-0472">Membrane</keyword>
<reference evidence="7" key="1">
    <citation type="submission" date="2021-12" db="EMBL/GenBank/DDBJ databases">
        <title>Convergent genome expansion in fungi linked to evolution of root-endophyte symbiosis.</title>
        <authorList>
            <consortium name="DOE Joint Genome Institute"/>
            <person name="Ke Y.-H."/>
            <person name="Bonito G."/>
            <person name="Liao H.-L."/>
            <person name="Looney B."/>
            <person name="Rojas-Flechas A."/>
            <person name="Nash J."/>
            <person name="Hameed K."/>
            <person name="Schadt C."/>
            <person name="Martin F."/>
            <person name="Crous P.W."/>
            <person name="Miettinen O."/>
            <person name="Magnuson J.K."/>
            <person name="Labbe J."/>
            <person name="Jacobson D."/>
            <person name="Doktycz M.J."/>
            <person name="Veneault-Fourrey C."/>
            <person name="Kuo A."/>
            <person name="Mondo S."/>
            <person name="Calhoun S."/>
            <person name="Riley R."/>
            <person name="Ohm R."/>
            <person name="LaButti K."/>
            <person name="Andreopoulos B."/>
            <person name="Pangilinan J."/>
            <person name="Nolan M."/>
            <person name="Tritt A."/>
            <person name="Clum A."/>
            <person name="Lipzen A."/>
            <person name="Daum C."/>
            <person name="Barry K."/>
            <person name="Grigoriev I.V."/>
            <person name="Vilgalys R."/>
        </authorList>
    </citation>
    <scope>NUCLEOTIDE SEQUENCE</scope>
    <source>
        <strain evidence="7">PMI_201</strain>
    </source>
</reference>
<feature type="transmembrane region" description="Helical" evidence="6">
    <location>
        <begin position="366"/>
        <end position="392"/>
    </location>
</feature>
<feature type="transmembrane region" description="Helical" evidence="6">
    <location>
        <begin position="80"/>
        <end position="99"/>
    </location>
</feature>
<organism evidence="7 8">
    <name type="scientific">Talaromyces proteolyticus</name>
    <dbReference type="NCBI Taxonomy" id="1131652"/>
    <lineage>
        <taxon>Eukaryota</taxon>
        <taxon>Fungi</taxon>
        <taxon>Dikarya</taxon>
        <taxon>Ascomycota</taxon>
        <taxon>Pezizomycotina</taxon>
        <taxon>Eurotiomycetes</taxon>
        <taxon>Eurotiomycetidae</taxon>
        <taxon>Eurotiales</taxon>
        <taxon>Trichocomaceae</taxon>
        <taxon>Talaromyces</taxon>
        <taxon>Talaromyces sect. Bacilispori</taxon>
    </lineage>
</organism>
<sequence>MHLENQPVERQPSNLRVRSEGTGGVIRQKSKQEKLVLLKQDIAIAFILSGCFFFSYLDRSSLGNARIMGLQADLGLTDAQFMNCLMMFFVGYMVFELPAALSLRIFQPPHVYGIAIALFGVFACCLSVSRTYAAVMVLRLLIGIGEAVVQTGFVYLSLWYLKDELATRYAVFYFSAPLAGGINGILAYGIDKNLNNVSGKAAWEWLFLIEGVCSVFWGVIVFFILPRLPERVAEKGSLLFRREEEQAIILQRTIEARNDPDAKFQAFQIWWALKDPKTWLDAVVVAAPCLDVAAFGNFLPTFVNQFGFSKLNAQLFTLIPYSVAMLTLPLFSLASDRARKKAIPTLLCLTVSVIGFVILLCDVQRSVLIVGCCLVAAGSYPAIVLAASWLLVNHAGYTKRSTAWAVAQIFIQCYSIISTQVYIHPPRFIMGHAVLLALNALGVVAGLLKYYIMKRENARRDRLAQQVIGEALESKEEEKSIEQLCDYHPDFRYSF</sequence>
<dbReference type="InterPro" id="IPR011701">
    <property type="entry name" value="MFS"/>
</dbReference>
<keyword evidence="2" id="KW-0813">Transport</keyword>
<feature type="transmembrane region" description="Helical" evidence="6">
    <location>
        <begin position="136"/>
        <end position="158"/>
    </location>
</feature>
<evidence type="ECO:0000313" key="7">
    <source>
        <dbReference type="EMBL" id="KAH8698862.1"/>
    </source>
</evidence>
<keyword evidence="4 6" id="KW-1133">Transmembrane helix</keyword>
<evidence type="ECO:0000256" key="4">
    <source>
        <dbReference type="ARBA" id="ARBA00022989"/>
    </source>
</evidence>
<dbReference type="GO" id="GO:0022857">
    <property type="term" value="F:transmembrane transporter activity"/>
    <property type="evidence" value="ECO:0007669"/>
    <property type="project" value="InterPro"/>
</dbReference>
<comment type="caution">
    <text evidence="7">The sequence shown here is derived from an EMBL/GenBank/DDBJ whole genome shotgun (WGS) entry which is preliminary data.</text>
</comment>
<name>A0AAD4PX25_9EURO</name>
<evidence type="ECO:0000256" key="5">
    <source>
        <dbReference type="ARBA" id="ARBA00023136"/>
    </source>
</evidence>
<keyword evidence="3 6" id="KW-0812">Transmembrane</keyword>
<feature type="transmembrane region" description="Helical" evidence="6">
    <location>
        <begin position="404"/>
        <end position="423"/>
    </location>
</feature>
<feature type="transmembrane region" description="Helical" evidence="6">
    <location>
        <begin position="343"/>
        <end position="360"/>
    </location>
</feature>
<dbReference type="RefSeq" id="XP_046073326.1">
    <property type="nucleotide sequence ID" value="XM_046211090.1"/>
</dbReference>
<dbReference type="Gene3D" id="1.20.1250.20">
    <property type="entry name" value="MFS general substrate transporter like domains"/>
    <property type="match status" value="2"/>
</dbReference>
<evidence type="ECO:0000256" key="3">
    <source>
        <dbReference type="ARBA" id="ARBA00022692"/>
    </source>
</evidence>
<feature type="transmembrane region" description="Helical" evidence="6">
    <location>
        <begin position="36"/>
        <end position="57"/>
    </location>
</feature>
<evidence type="ECO:0000313" key="8">
    <source>
        <dbReference type="Proteomes" id="UP001201262"/>
    </source>
</evidence>
<evidence type="ECO:0000256" key="6">
    <source>
        <dbReference type="SAM" id="Phobius"/>
    </source>
</evidence>
<proteinExistence type="predicted"/>
<comment type="subcellular location">
    <subcellularLocation>
        <location evidence="1">Membrane</location>
        <topology evidence="1">Multi-pass membrane protein</topology>
    </subcellularLocation>
</comment>
<feature type="transmembrane region" description="Helical" evidence="6">
    <location>
        <begin position="111"/>
        <end position="130"/>
    </location>
</feature>